<comment type="caution">
    <text evidence="10">The sequence shown here is derived from an EMBL/GenBank/DDBJ whole genome shotgun (WGS) entry which is preliminary data.</text>
</comment>
<proteinExistence type="inferred from homology"/>
<feature type="region of interest" description="Disordered" evidence="8">
    <location>
        <begin position="37"/>
        <end position="63"/>
    </location>
</feature>
<accession>A0A8H6T581</accession>
<dbReference type="PANTHER" id="PTHR16196">
    <property type="entry name" value="CELL CYCLE CONTROL PROTEIN CWF25"/>
    <property type="match status" value="1"/>
</dbReference>
<evidence type="ECO:0000256" key="7">
    <source>
        <dbReference type="ARBA" id="ARBA00023242"/>
    </source>
</evidence>
<feature type="compositionally biased region" description="Basic and acidic residues" evidence="8">
    <location>
        <begin position="178"/>
        <end position="214"/>
    </location>
</feature>
<gene>
    <name evidence="10" type="ORF">HMN09_00649500</name>
</gene>
<comment type="similarity">
    <text evidence="2">Belongs to the CWC25 family.</text>
</comment>
<protein>
    <submittedName>
        <fullName evidence="10">Cir-N domain-containing protein</fullName>
    </submittedName>
</protein>
<keyword evidence="4" id="KW-0747">Spliceosome</keyword>
<feature type="domain" description="CBF1-interacting co-repressor CIR N-terminal" evidence="9">
    <location>
        <begin position="11"/>
        <end position="47"/>
    </location>
</feature>
<evidence type="ECO:0000256" key="3">
    <source>
        <dbReference type="ARBA" id="ARBA00022664"/>
    </source>
</evidence>
<dbReference type="GO" id="GO:0005684">
    <property type="term" value="C:U2-type spliceosomal complex"/>
    <property type="evidence" value="ECO:0007669"/>
    <property type="project" value="TreeGrafter"/>
</dbReference>
<evidence type="ECO:0000313" key="10">
    <source>
        <dbReference type="EMBL" id="KAF7311059.1"/>
    </source>
</evidence>
<evidence type="ECO:0000256" key="1">
    <source>
        <dbReference type="ARBA" id="ARBA00004123"/>
    </source>
</evidence>
<reference evidence="10" key="1">
    <citation type="submission" date="2020-05" db="EMBL/GenBank/DDBJ databases">
        <title>Mycena genomes resolve the evolution of fungal bioluminescence.</title>
        <authorList>
            <person name="Tsai I.J."/>
        </authorList>
    </citation>
    <scope>NUCLEOTIDE SEQUENCE</scope>
    <source>
        <strain evidence="10">110903Hualien_Pintung</strain>
    </source>
</reference>
<dbReference type="PANTHER" id="PTHR16196:SF0">
    <property type="entry name" value="PRE-MRNA-SPLICING FACTOR CWC25 HOMOLOG"/>
    <property type="match status" value="1"/>
</dbReference>
<keyword evidence="7" id="KW-0539">Nucleus</keyword>
<dbReference type="InterPro" id="IPR019339">
    <property type="entry name" value="CIR_N_dom"/>
</dbReference>
<organism evidence="10 11">
    <name type="scientific">Mycena chlorophos</name>
    <name type="common">Agaric fungus</name>
    <name type="synonym">Agaricus chlorophos</name>
    <dbReference type="NCBI Taxonomy" id="658473"/>
    <lineage>
        <taxon>Eukaryota</taxon>
        <taxon>Fungi</taxon>
        <taxon>Dikarya</taxon>
        <taxon>Basidiomycota</taxon>
        <taxon>Agaricomycotina</taxon>
        <taxon>Agaricomycetes</taxon>
        <taxon>Agaricomycetidae</taxon>
        <taxon>Agaricales</taxon>
        <taxon>Marasmiineae</taxon>
        <taxon>Mycenaceae</taxon>
        <taxon>Mycena</taxon>
    </lineage>
</organism>
<feature type="compositionally biased region" description="Basic and acidic residues" evidence="8">
    <location>
        <begin position="37"/>
        <end position="61"/>
    </location>
</feature>
<dbReference type="Proteomes" id="UP000613580">
    <property type="component" value="Unassembled WGS sequence"/>
</dbReference>
<evidence type="ECO:0000256" key="4">
    <source>
        <dbReference type="ARBA" id="ARBA00022728"/>
    </source>
</evidence>
<feature type="region of interest" description="Disordered" evidence="8">
    <location>
        <begin position="160"/>
        <end position="348"/>
    </location>
</feature>
<keyword evidence="5" id="KW-0175">Coiled coil</keyword>
<dbReference type="EMBL" id="JACAZE010000007">
    <property type="protein sequence ID" value="KAF7311059.1"/>
    <property type="molecule type" value="Genomic_DNA"/>
</dbReference>
<dbReference type="AlphaFoldDB" id="A0A8H6T581"/>
<comment type="subcellular location">
    <subcellularLocation>
        <location evidence="1">Nucleus</location>
    </subcellularLocation>
</comment>
<dbReference type="InterPro" id="IPR051376">
    <property type="entry name" value="CWC25_splicing_factor"/>
</dbReference>
<sequence>MGGGDLNMKKSWHPLLLKNQERVWQEEKKALEEKKKLDQLRKERDEERQMQELERLQEEKTGKKRQERLEWMYATPASGSSQNPNELEDYLLGKKRVDKILTADENAKLGASHKSFIAVQNANTARDIAAKIREDPLFAIKQQEQAAYQALLSNPLRLREMQERNGIVPKKDKKAKKLEKEERRRLKAERKAARDDRSRSRSPYERERSLSRDRYRSRRSASPDRRPSRSPRRSRHDDRRERSYTPPSRTDYRRRRDSRSRSPPRRDDRVRTWSRSDDSDDTTGRSGKRARSPSPVSYDRDRSSYAKRPRMSPPPRPQPSMADKAANDRAARLAAMQSDAQTMSVERQERLSALLEKEKADLARDEEARRKSKGMGDFLSHEQKKVFGGAIGLEERIRRGRGGMVVDTD</sequence>
<evidence type="ECO:0000256" key="6">
    <source>
        <dbReference type="ARBA" id="ARBA00023187"/>
    </source>
</evidence>
<keyword evidence="3" id="KW-0507">mRNA processing</keyword>
<dbReference type="Pfam" id="PF12542">
    <property type="entry name" value="CWC25"/>
    <property type="match status" value="1"/>
</dbReference>
<evidence type="ECO:0000259" key="9">
    <source>
        <dbReference type="SMART" id="SM01083"/>
    </source>
</evidence>
<evidence type="ECO:0000256" key="8">
    <source>
        <dbReference type="SAM" id="MobiDB-lite"/>
    </source>
</evidence>
<keyword evidence="6" id="KW-0508">mRNA splicing</keyword>
<evidence type="ECO:0000256" key="5">
    <source>
        <dbReference type="ARBA" id="ARBA00023054"/>
    </source>
</evidence>
<dbReference type="OrthoDB" id="21123at2759"/>
<evidence type="ECO:0000313" key="11">
    <source>
        <dbReference type="Proteomes" id="UP000613580"/>
    </source>
</evidence>
<keyword evidence="11" id="KW-1185">Reference proteome</keyword>
<dbReference type="InterPro" id="IPR022209">
    <property type="entry name" value="CWC25"/>
</dbReference>
<dbReference type="SMART" id="SM01083">
    <property type="entry name" value="Cir_N"/>
    <property type="match status" value="1"/>
</dbReference>
<dbReference type="GO" id="GO:0000398">
    <property type="term" value="P:mRNA splicing, via spliceosome"/>
    <property type="evidence" value="ECO:0007669"/>
    <property type="project" value="TreeGrafter"/>
</dbReference>
<feature type="compositionally biased region" description="Basic and acidic residues" evidence="8">
    <location>
        <begin position="264"/>
        <end position="277"/>
    </location>
</feature>
<dbReference type="Pfam" id="PF10197">
    <property type="entry name" value="Cir_N"/>
    <property type="match status" value="1"/>
</dbReference>
<name>A0A8H6T581_MYCCL</name>
<evidence type="ECO:0000256" key="2">
    <source>
        <dbReference type="ARBA" id="ARBA00006695"/>
    </source>
</evidence>